<evidence type="ECO:0000259" key="1">
    <source>
        <dbReference type="PROSITE" id="PS51186"/>
    </source>
</evidence>
<dbReference type="InterPro" id="IPR051531">
    <property type="entry name" value="N-acetyltransferase"/>
</dbReference>
<accession>A0ABT9W0J8</accession>
<dbReference type="RefSeq" id="WP_307395256.1">
    <property type="nucleotide sequence ID" value="NZ_BAAADK010000047.1"/>
</dbReference>
<dbReference type="PANTHER" id="PTHR43792:SF1">
    <property type="entry name" value="N-ACETYLTRANSFERASE DOMAIN-CONTAINING PROTEIN"/>
    <property type="match status" value="1"/>
</dbReference>
<keyword evidence="2" id="KW-0012">Acyltransferase</keyword>
<keyword evidence="2" id="KW-0808">Transferase</keyword>
<dbReference type="PANTHER" id="PTHR43792">
    <property type="entry name" value="GNAT FAMILY, PUTATIVE (AFU_ORTHOLOGUE AFUA_3G00765)-RELATED-RELATED"/>
    <property type="match status" value="1"/>
</dbReference>
<dbReference type="Gene3D" id="3.40.630.30">
    <property type="match status" value="1"/>
</dbReference>
<evidence type="ECO:0000313" key="3">
    <source>
        <dbReference type="Proteomes" id="UP001235840"/>
    </source>
</evidence>
<evidence type="ECO:0000313" key="2">
    <source>
        <dbReference type="EMBL" id="MDQ0166780.1"/>
    </source>
</evidence>
<keyword evidence="3" id="KW-1185">Reference proteome</keyword>
<proteinExistence type="predicted"/>
<organism evidence="2 3">
    <name type="scientific">Caldalkalibacillus horti</name>
    <dbReference type="NCBI Taxonomy" id="77523"/>
    <lineage>
        <taxon>Bacteria</taxon>
        <taxon>Bacillati</taxon>
        <taxon>Bacillota</taxon>
        <taxon>Bacilli</taxon>
        <taxon>Bacillales</taxon>
        <taxon>Bacillaceae</taxon>
        <taxon>Caldalkalibacillus</taxon>
    </lineage>
</organism>
<dbReference type="EMBL" id="JAUSTY010000010">
    <property type="protein sequence ID" value="MDQ0166780.1"/>
    <property type="molecule type" value="Genomic_DNA"/>
</dbReference>
<dbReference type="Pfam" id="PF13302">
    <property type="entry name" value="Acetyltransf_3"/>
    <property type="match status" value="1"/>
</dbReference>
<dbReference type="EC" id="2.3.1.267" evidence="2"/>
<dbReference type="InterPro" id="IPR016181">
    <property type="entry name" value="Acyl_CoA_acyltransferase"/>
</dbReference>
<dbReference type="InterPro" id="IPR000182">
    <property type="entry name" value="GNAT_dom"/>
</dbReference>
<dbReference type="SUPFAM" id="SSF55729">
    <property type="entry name" value="Acyl-CoA N-acyltransferases (Nat)"/>
    <property type="match status" value="1"/>
</dbReference>
<dbReference type="Proteomes" id="UP001235840">
    <property type="component" value="Unassembled WGS sequence"/>
</dbReference>
<gene>
    <name evidence="2" type="ORF">J2S11_002696</name>
</gene>
<comment type="caution">
    <text evidence="2">The sequence shown here is derived from an EMBL/GenBank/DDBJ whole genome shotgun (WGS) entry which is preliminary data.</text>
</comment>
<dbReference type="PROSITE" id="PS51186">
    <property type="entry name" value="GNAT"/>
    <property type="match status" value="1"/>
</dbReference>
<dbReference type="GO" id="GO:0008999">
    <property type="term" value="F:protein-N-terminal-alanine acetyltransferase activity"/>
    <property type="evidence" value="ECO:0007669"/>
    <property type="project" value="UniProtKB-EC"/>
</dbReference>
<name>A0ABT9W0J8_9BACI</name>
<reference evidence="2 3" key="1">
    <citation type="submission" date="2023-07" db="EMBL/GenBank/DDBJ databases">
        <title>Genomic Encyclopedia of Type Strains, Phase IV (KMG-IV): sequencing the most valuable type-strain genomes for metagenomic binning, comparative biology and taxonomic classification.</title>
        <authorList>
            <person name="Goeker M."/>
        </authorList>
    </citation>
    <scope>NUCLEOTIDE SEQUENCE [LARGE SCALE GENOMIC DNA]</scope>
    <source>
        <strain evidence="2 3">DSM 12751</strain>
    </source>
</reference>
<feature type="domain" description="N-acetyltransferase" evidence="1">
    <location>
        <begin position="15"/>
        <end position="183"/>
    </location>
</feature>
<protein>
    <submittedName>
        <fullName evidence="2">Ribosomal-protein-alanine N-acetyltransferase</fullName>
        <ecNumber evidence="2">2.3.1.267</ecNumber>
    </submittedName>
</protein>
<sequence length="186" mass="21592">MINYSGTVKIDTERLVLRQFTIEDVESAYKHWLSDERVSDNRVSPAHIRLAETSKRISEIINQYTSPEYCWWALELKEDGNLIGEIYLYEFEAQTSNCEVGYSLGYEWWNKGYGTEALKAVIGFAFRHMRVHKISAAHNTDNPASGRVMMKAGMKQEGVIRHMIRNSKNQYKDCAVYGILDEDFYE</sequence>